<dbReference type="GO" id="GO:0005737">
    <property type="term" value="C:cytoplasm"/>
    <property type="evidence" value="ECO:0007669"/>
    <property type="project" value="TreeGrafter"/>
</dbReference>
<dbReference type="KEGG" id="gso:PH603_07355"/>
<evidence type="ECO:0000313" key="5">
    <source>
        <dbReference type="Proteomes" id="UP001217500"/>
    </source>
</evidence>
<dbReference type="AlphaFoldDB" id="A0AAF0BMI3"/>
<dbReference type="PANTHER" id="PTHR13847">
    <property type="entry name" value="SARCOSINE DEHYDROGENASE-RELATED"/>
    <property type="match status" value="1"/>
</dbReference>
<accession>A0AAF0BMI3</accession>
<dbReference type="Gene3D" id="3.30.9.10">
    <property type="entry name" value="D-Amino Acid Oxidase, subunit A, domain 2"/>
    <property type="match status" value="1"/>
</dbReference>
<evidence type="ECO:0000259" key="3">
    <source>
        <dbReference type="Pfam" id="PF01266"/>
    </source>
</evidence>
<feature type="domain" description="FAD dependent oxidoreductase" evidence="3">
    <location>
        <begin position="3"/>
        <end position="405"/>
    </location>
</feature>
<dbReference type="GO" id="GO:0055130">
    <property type="term" value="P:D-alanine catabolic process"/>
    <property type="evidence" value="ECO:0007669"/>
    <property type="project" value="TreeGrafter"/>
</dbReference>
<comment type="similarity">
    <text evidence="1">Belongs to the DadA oxidoreductase family.</text>
</comment>
<dbReference type="InterPro" id="IPR036188">
    <property type="entry name" value="FAD/NAD-bd_sf"/>
</dbReference>
<dbReference type="Gene3D" id="3.50.50.60">
    <property type="entry name" value="FAD/NAD(P)-binding domain"/>
    <property type="match status" value="2"/>
</dbReference>
<evidence type="ECO:0000256" key="1">
    <source>
        <dbReference type="ARBA" id="ARBA00009410"/>
    </source>
</evidence>
<dbReference type="InterPro" id="IPR006076">
    <property type="entry name" value="FAD-dep_OxRdtase"/>
</dbReference>
<dbReference type="Proteomes" id="UP001217500">
    <property type="component" value="Chromosome"/>
</dbReference>
<protein>
    <submittedName>
        <fullName evidence="4">FAD-dependent oxidoreductase</fullName>
    </submittedName>
</protein>
<organism evidence="4 5">
    <name type="scientific">Gimibacter soli</name>
    <dbReference type="NCBI Taxonomy" id="3024400"/>
    <lineage>
        <taxon>Bacteria</taxon>
        <taxon>Pseudomonadati</taxon>
        <taxon>Pseudomonadota</taxon>
        <taxon>Alphaproteobacteria</taxon>
        <taxon>Kordiimonadales</taxon>
        <taxon>Temperatibacteraceae</taxon>
        <taxon>Gimibacter</taxon>
    </lineage>
</organism>
<dbReference type="GO" id="GO:0008718">
    <property type="term" value="F:D-amino-acid dehydrogenase activity"/>
    <property type="evidence" value="ECO:0007669"/>
    <property type="project" value="TreeGrafter"/>
</dbReference>
<dbReference type="EMBL" id="CP116805">
    <property type="protein sequence ID" value="WCL55577.1"/>
    <property type="molecule type" value="Genomic_DNA"/>
</dbReference>
<gene>
    <name evidence="4" type="ORF">PH603_07355</name>
</gene>
<reference evidence="4" key="1">
    <citation type="submission" date="2023-01" db="EMBL/GenBank/DDBJ databases">
        <title>The genome sequence of Kordiimonadaceae bacterium 6D33.</title>
        <authorList>
            <person name="Liu Y."/>
        </authorList>
    </citation>
    <scope>NUCLEOTIDE SEQUENCE</scope>
    <source>
        <strain evidence="4">6D33</strain>
    </source>
</reference>
<dbReference type="PANTHER" id="PTHR13847:SF280">
    <property type="entry name" value="D-AMINO ACID DEHYDROGENASE"/>
    <property type="match status" value="1"/>
</dbReference>
<evidence type="ECO:0000313" key="4">
    <source>
        <dbReference type="EMBL" id="WCL55577.1"/>
    </source>
</evidence>
<evidence type="ECO:0000256" key="2">
    <source>
        <dbReference type="ARBA" id="ARBA00023002"/>
    </source>
</evidence>
<name>A0AAF0BMI3_9PROT</name>
<dbReference type="SUPFAM" id="SSF54373">
    <property type="entry name" value="FAD-linked reductases, C-terminal domain"/>
    <property type="match status" value="1"/>
</dbReference>
<sequence length="426" mass="44554">MKAIVVGAGVIGVTVAYELNHAGFDVTVFDQAADAALGATDANGGLLTPSMSDPWNAPGIWKDLLRWIGRDDAPMLLRLSAFPRIIPWGIRFLIASRPDLVDRASRLNAELGHFSLQCLDELRSAVRLGFAHKSVGTMKIYRNSAALEAGVVKSAKIADLGVVSVRLDAEEAVRLEPALRPIRHELAGALHFPEDQSGHAPLFARALARHTADAGVTYHFSSPVSGLLVEQGCVAGVRHEGGITRGDIVVLASGHALGLLAADGGIRVPVSPVKGYSITLPVGQATPGAQAPLPAIPMLDDDLHAAITPLGDQLRIAGTAEFVGLDASIAKGRVDNLCALVRQILPEHAGTLLTGDLGARAGFRPMSADGLPIFGAGKVKGVYLAGGHGALGWTQSLGTARLLRQMILGQATAMPVAAFSPERFSR</sequence>
<dbReference type="SUPFAM" id="SSF51905">
    <property type="entry name" value="FAD/NAD(P)-binding domain"/>
    <property type="match status" value="1"/>
</dbReference>
<proteinExistence type="inferred from homology"/>
<dbReference type="Pfam" id="PF01266">
    <property type="entry name" value="DAO"/>
    <property type="match status" value="1"/>
</dbReference>
<dbReference type="GO" id="GO:0005886">
    <property type="term" value="C:plasma membrane"/>
    <property type="evidence" value="ECO:0007669"/>
    <property type="project" value="TreeGrafter"/>
</dbReference>
<keyword evidence="5" id="KW-1185">Reference proteome</keyword>
<keyword evidence="2" id="KW-0560">Oxidoreductase</keyword>
<dbReference type="RefSeq" id="WP_289505410.1">
    <property type="nucleotide sequence ID" value="NZ_CP116805.1"/>
</dbReference>